<feature type="transmembrane region" description="Helical" evidence="6">
    <location>
        <begin position="366"/>
        <end position="384"/>
    </location>
</feature>
<dbReference type="SUPFAM" id="SSF82866">
    <property type="entry name" value="Multidrug efflux transporter AcrB transmembrane domain"/>
    <property type="match status" value="2"/>
</dbReference>
<evidence type="ECO:0000256" key="1">
    <source>
        <dbReference type="ARBA" id="ARBA00004651"/>
    </source>
</evidence>
<dbReference type="Pfam" id="PF03176">
    <property type="entry name" value="MMPL"/>
    <property type="match status" value="2"/>
</dbReference>
<feature type="domain" description="Membrane transport protein MMPL" evidence="7">
    <location>
        <begin position="685"/>
        <end position="897"/>
    </location>
</feature>
<dbReference type="AlphaFoldDB" id="A0A7C2P317"/>
<feature type="transmembrane region" description="Helical" evidence="6">
    <location>
        <begin position="465"/>
        <end position="489"/>
    </location>
</feature>
<dbReference type="EMBL" id="DSOK01000445">
    <property type="protein sequence ID" value="HEN17012.1"/>
    <property type="molecule type" value="Genomic_DNA"/>
</dbReference>
<feature type="transmembrane region" description="Helical" evidence="6">
    <location>
        <begin position="760"/>
        <end position="783"/>
    </location>
</feature>
<evidence type="ECO:0000256" key="6">
    <source>
        <dbReference type="SAM" id="Phobius"/>
    </source>
</evidence>
<feature type="transmembrane region" description="Helical" evidence="6">
    <location>
        <begin position="342"/>
        <end position="360"/>
    </location>
</feature>
<keyword evidence="2" id="KW-1003">Cell membrane</keyword>
<keyword evidence="3 6" id="KW-0812">Transmembrane</keyword>
<feature type="transmembrane region" description="Helical" evidence="6">
    <location>
        <begin position="831"/>
        <end position="854"/>
    </location>
</feature>
<keyword evidence="5 6" id="KW-0472">Membrane</keyword>
<sequence length="935" mass="101187">MPHFFERRDIMGNSPAIWVTALMLFIAPLAWWSLKQTRLENDVENWLSADDPQLKALHWAHEQFPVEEQVYVTWDGSSLGDPRIDRLIALLEPQPDANNIPRGGVPYVEDVVGPREILARLQSNGVAPHESVRRLEGVVLGAGPLRVRLTESARKRIKRWMADLPEMAQRELGIALTIRPAAEDLGSIAMVPGYTAENGDILPPSPPAVLDPWGALQDDAAIAHDLSLTWKGMRLGTPRTAEIVKWLTGLRSESGSDPAVVETCFFVPGAPVTLAVALSEAGLADKPEALQQIRQAALEAGIPPADLKLGGSAVASTELNREVMNAAWNPAFPLTQIHKRSVMLTSALVGAVLAFVMVRSLRLSTIVLAGAIFTTFFSVALVPATGGAMNMVLVVMPTLLLVVTLSGGIHIANYWRHAAANDCSTAVVEACRMALRPCLLAAFTTAVGLASLCTSSLSPVRDFGLYSSIGTMLSFLMVLFGIPSLLLLWPGKPPHDAELDHPGWRGLGTLLTRRPSLQVALSLLVCAAASFGLTRFQTETKVIRYFPESSRIVQDYWFIENNLAGIVPIETIIRFDESAQDEINFLDRMEMVRDVQERIRKHAEITGCIALADFLPVANPPETGASLLATSRYHKRANTAESRIRDGEYDGVNAFYTVAAHDRDLLSPGDRGLMRQGDELWRITAQVNVMTDANYAHIIQDLNDIAQDVLRYQPGADHVVTGTVPLFLRTQQAVLDSLITSSLLAFVVILAVFIVQLRSIAAGLVAMIPNIVPITVVFGLVSFAGVKIDIGTMITASIALGMAVDGTLHFLEWYQQKLSAGLSQPQAVISTVTHCGPAVWQTSWVVALGLLVLVPAELLLISRFGWLMAAMVGVAMLGDIVLLPQILASPLGRLFQPRTPTGGSTVAGRSGVQGAIPEPQLAQIDAAAAVRMMPR</sequence>
<dbReference type="InterPro" id="IPR050545">
    <property type="entry name" value="Mycobact_MmpL"/>
</dbReference>
<reference evidence="8" key="1">
    <citation type="journal article" date="2020" name="mSystems">
        <title>Genome- and Community-Level Interaction Insights into Carbon Utilization and Element Cycling Functions of Hydrothermarchaeota in Hydrothermal Sediment.</title>
        <authorList>
            <person name="Zhou Z."/>
            <person name="Liu Y."/>
            <person name="Xu W."/>
            <person name="Pan J."/>
            <person name="Luo Z.H."/>
            <person name="Li M."/>
        </authorList>
    </citation>
    <scope>NUCLEOTIDE SEQUENCE [LARGE SCALE GENOMIC DNA]</scope>
    <source>
        <strain evidence="8">SpSt-339</strain>
    </source>
</reference>
<feature type="transmembrane region" description="Helical" evidence="6">
    <location>
        <begin position="15"/>
        <end position="34"/>
    </location>
</feature>
<keyword evidence="4 6" id="KW-1133">Transmembrane helix</keyword>
<gene>
    <name evidence="8" type="ORF">ENQ76_16250</name>
</gene>
<organism evidence="8">
    <name type="scientific">Schlesneria paludicola</name>
    <dbReference type="NCBI Taxonomy" id="360056"/>
    <lineage>
        <taxon>Bacteria</taxon>
        <taxon>Pseudomonadati</taxon>
        <taxon>Planctomycetota</taxon>
        <taxon>Planctomycetia</taxon>
        <taxon>Planctomycetales</taxon>
        <taxon>Planctomycetaceae</taxon>
        <taxon>Schlesneria</taxon>
    </lineage>
</organism>
<feature type="transmembrane region" description="Helical" evidence="6">
    <location>
        <begin position="790"/>
        <end position="811"/>
    </location>
</feature>
<protein>
    <recommendedName>
        <fullName evidence="7">Membrane transport protein MMPL domain-containing protein</fullName>
    </recommendedName>
</protein>
<comment type="subcellular location">
    <subcellularLocation>
        <location evidence="1">Cell membrane</location>
        <topology evidence="1">Multi-pass membrane protein</topology>
    </subcellularLocation>
</comment>
<feature type="transmembrane region" description="Helical" evidence="6">
    <location>
        <begin position="434"/>
        <end position="453"/>
    </location>
</feature>
<feature type="domain" description="Membrane transport protein MMPL" evidence="7">
    <location>
        <begin position="276"/>
        <end position="516"/>
    </location>
</feature>
<feature type="transmembrane region" description="Helical" evidence="6">
    <location>
        <begin position="391"/>
        <end position="414"/>
    </location>
</feature>
<dbReference type="PANTHER" id="PTHR33406">
    <property type="entry name" value="MEMBRANE PROTEIN MJ1562-RELATED"/>
    <property type="match status" value="1"/>
</dbReference>
<feature type="transmembrane region" description="Helical" evidence="6">
    <location>
        <begin position="866"/>
        <end position="887"/>
    </location>
</feature>
<feature type="transmembrane region" description="Helical" evidence="6">
    <location>
        <begin position="733"/>
        <end position="754"/>
    </location>
</feature>
<name>A0A7C2P317_9PLAN</name>
<evidence type="ECO:0000256" key="5">
    <source>
        <dbReference type="ARBA" id="ARBA00023136"/>
    </source>
</evidence>
<proteinExistence type="predicted"/>
<accession>A0A7C2P317</accession>
<evidence type="ECO:0000259" key="7">
    <source>
        <dbReference type="Pfam" id="PF03176"/>
    </source>
</evidence>
<evidence type="ECO:0000256" key="3">
    <source>
        <dbReference type="ARBA" id="ARBA00022692"/>
    </source>
</evidence>
<evidence type="ECO:0000313" key="8">
    <source>
        <dbReference type="EMBL" id="HEN17012.1"/>
    </source>
</evidence>
<dbReference type="PANTHER" id="PTHR33406:SF12">
    <property type="entry name" value="BLR2997 PROTEIN"/>
    <property type="match status" value="1"/>
</dbReference>
<evidence type="ECO:0000256" key="2">
    <source>
        <dbReference type="ARBA" id="ARBA00022475"/>
    </source>
</evidence>
<evidence type="ECO:0000256" key="4">
    <source>
        <dbReference type="ARBA" id="ARBA00022989"/>
    </source>
</evidence>
<comment type="caution">
    <text evidence="8">The sequence shown here is derived from an EMBL/GenBank/DDBJ whole genome shotgun (WGS) entry which is preliminary data.</text>
</comment>
<dbReference type="Gene3D" id="1.20.1640.10">
    <property type="entry name" value="Multidrug efflux transporter AcrB transmembrane domain"/>
    <property type="match status" value="2"/>
</dbReference>
<dbReference type="InterPro" id="IPR004869">
    <property type="entry name" value="MMPL_dom"/>
</dbReference>
<dbReference type="GO" id="GO:0005886">
    <property type="term" value="C:plasma membrane"/>
    <property type="evidence" value="ECO:0007669"/>
    <property type="project" value="UniProtKB-SubCell"/>
</dbReference>